<keyword evidence="1" id="KW-0812">Transmembrane</keyword>
<evidence type="ECO:0000313" key="2">
    <source>
        <dbReference type="EMBL" id="POH72155.1"/>
    </source>
</evidence>
<name>A0A2S3ZSD7_ARTGL</name>
<gene>
    <name evidence="2" type="ORF">CVS27_16810</name>
</gene>
<feature type="transmembrane region" description="Helical" evidence="1">
    <location>
        <begin position="21"/>
        <end position="40"/>
    </location>
</feature>
<dbReference type="AlphaFoldDB" id="A0A2S3ZSD7"/>
<comment type="caution">
    <text evidence="2">The sequence shown here is derived from an EMBL/GenBank/DDBJ whole genome shotgun (WGS) entry which is preliminary data.</text>
</comment>
<keyword evidence="1" id="KW-1133">Transmembrane helix</keyword>
<protein>
    <submittedName>
        <fullName evidence="2">Uncharacterized protein</fullName>
    </submittedName>
</protein>
<keyword evidence="3" id="KW-1185">Reference proteome</keyword>
<accession>A0A2S3ZSD7</accession>
<dbReference type="Proteomes" id="UP000237061">
    <property type="component" value="Unassembled WGS sequence"/>
</dbReference>
<keyword evidence="1" id="KW-0472">Membrane</keyword>
<evidence type="ECO:0000313" key="3">
    <source>
        <dbReference type="Proteomes" id="UP000237061"/>
    </source>
</evidence>
<evidence type="ECO:0000256" key="1">
    <source>
        <dbReference type="SAM" id="Phobius"/>
    </source>
</evidence>
<organism evidence="2 3">
    <name type="scientific">Arthrobacter glacialis</name>
    <dbReference type="NCBI Taxonomy" id="1664"/>
    <lineage>
        <taxon>Bacteria</taxon>
        <taxon>Bacillati</taxon>
        <taxon>Actinomycetota</taxon>
        <taxon>Actinomycetes</taxon>
        <taxon>Micrococcales</taxon>
        <taxon>Micrococcaceae</taxon>
        <taxon>Arthrobacter</taxon>
    </lineage>
</organism>
<sequence>MGLILKERDGGSLGLDFHRPGFRFLIFLVAIISTILLTSACAGGNLESDQIHSRPHNVDMTRDQVETQFDQIEELLTCQQSIHFYDDIYSFAYMRGLTCLMANDANVNVRVFTSGPAMIQNLDSALGLGQPGQLVLLGENWLAIASESIIKNLQQLDSKTSVLSRIDALSFVEQNGTIKPPGASADFCVGWASSVIAETLSSDPRAAYDRKETEVLYPGLLKILDQIIANVPSLQKSIEQDFIIFKSRLSSEMTPIKEHCLSSVENGIESMIPKEP</sequence>
<dbReference type="EMBL" id="PPXC01000016">
    <property type="protein sequence ID" value="POH72155.1"/>
    <property type="molecule type" value="Genomic_DNA"/>
</dbReference>
<reference evidence="2 3" key="1">
    <citation type="submission" date="2018-01" db="EMBL/GenBank/DDBJ databases">
        <title>Arthrobacter sp. nov., from glaciers in China.</title>
        <authorList>
            <person name="Liu Q."/>
            <person name="Xin Y.-H."/>
        </authorList>
    </citation>
    <scope>NUCLEOTIDE SEQUENCE [LARGE SCALE GENOMIC DNA]</scope>
    <source>
        <strain evidence="2 3">HLT2-12-2</strain>
    </source>
</reference>
<proteinExistence type="predicted"/>